<name>A0A3B0ZN41_9ZZZZ</name>
<dbReference type="EMBL" id="UOFL01000253">
    <property type="protein sequence ID" value="VAW82794.1"/>
    <property type="molecule type" value="Genomic_DNA"/>
</dbReference>
<organism evidence="1">
    <name type="scientific">hydrothermal vent metagenome</name>
    <dbReference type="NCBI Taxonomy" id="652676"/>
    <lineage>
        <taxon>unclassified sequences</taxon>
        <taxon>metagenomes</taxon>
        <taxon>ecological metagenomes</taxon>
    </lineage>
</organism>
<sequence>MCICMKLYCPHTGGLNYKLTREGEIAAAELHTLIDDQEKENSSVIDGEDFKIEITEKTRSAISLIIS</sequence>
<evidence type="ECO:0000313" key="1">
    <source>
        <dbReference type="EMBL" id="VAW82794.1"/>
    </source>
</evidence>
<gene>
    <name evidence="1" type="ORF">MNBD_GAMMA12-2914</name>
</gene>
<proteinExistence type="predicted"/>
<accession>A0A3B0ZN41</accession>
<reference evidence="1" key="1">
    <citation type="submission" date="2018-06" db="EMBL/GenBank/DDBJ databases">
        <authorList>
            <person name="Zhirakovskaya E."/>
        </authorList>
    </citation>
    <scope>NUCLEOTIDE SEQUENCE</scope>
</reference>
<protein>
    <submittedName>
        <fullName evidence="1">Uncharacterized protein</fullName>
    </submittedName>
</protein>
<dbReference type="AlphaFoldDB" id="A0A3B0ZN41"/>